<keyword evidence="1" id="KW-0808">Transferase</keyword>
<gene>
    <name evidence="1" type="ORF">HII30_12280</name>
</gene>
<sequence>MSGYVRAEVPVELLFTEKIGEGRKCEIPHYTDTWYEHHLRTADQPIMKLHSHKQLFRYFSGYSEYPTEYLEWYRTIYNTRGLKPPMKDREVIQHRAEHFKLMTSSLEAGGGYFQYEPPIVTYNRNGGYFNLNDGHHRVVFLYLQGRRIIRVKMTREDYTHWIHSDVIPNVSAAFRKHNRKLLYTPILHPAFYHMPSERDGSYPTRLDLMMDGMRDLSLRGKRVLDIGCNTGYFARHFAREGAEVTGLEPMTEHVDLAVQLNVLERVNFNLLPERLERTLNLQTYDIGILLTVFYHVMNDIHIRDVFLSRIDQCISHMLIWESGSHPEHEKTLIMGHTGFKHYVKLAQTSGTGKTRELGYFLKP</sequence>
<accession>A0A848M8N2</accession>
<dbReference type="RefSeq" id="WP_169505335.1">
    <property type="nucleotide sequence ID" value="NZ_JABBPN010000010.1"/>
</dbReference>
<reference evidence="1 2" key="1">
    <citation type="submission" date="2020-04" db="EMBL/GenBank/DDBJ databases">
        <title>Paenibacillus algicola sp. nov., a novel marine bacterium producing alginate lyase.</title>
        <authorList>
            <person name="Huang H."/>
        </authorList>
    </citation>
    <scope>NUCLEOTIDE SEQUENCE [LARGE SCALE GENOMIC DNA]</scope>
    <source>
        <strain evidence="1 2">L7-75</strain>
    </source>
</reference>
<dbReference type="InterPro" id="IPR029063">
    <property type="entry name" value="SAM-dependent_MTases_sf"/>
</dbReference>
<dbReference type="Gene3D" id="3.40.50.150">
    <property type="entry name" value="Vaccinia Virus protein VP39"/>
    <property type="match status" value="1"/>
</dbReference>
<organism evidence="1 2">
    <name type="scientific">Paenibacillus lemnae</name>
    <dbReference type="NCBI Taxonomy" id="1330551"/>
    <lineage>
        <taxon>Bacteria</taxon>
        <taxon>Bacillati</taxon>
        <taxon>Bacillota</taxon>
        <taxon>Bacilli</taxon>
        <taxon>Bacillales</taxon>
        <taxon>Paenibacillaceae</taxon>
        <taxon>Paenibacillus</taxon>
    </lineage>
</organism>
<dbReference type="Pfam" id="PF13489">
    <property type="entry name" value="Methyltransf_23"/>
    <property type="match status" value="1"/>
</dbReference>
<name>A0A848M8N2_PAELE</name>
<dbReference type="GO" id="GO:0008168">
    <property type="term" value="F:methyltransferase activity"/>
    <property type="evidence" value="ECO:0007669"/>
    <property type="project" value="UniProtKB-KW"/>
</dbReference>
<evidence type="ECO:0000313" key="1">
    <source>
        <dbReference type="EMBL" id="NMO96550.1"/>
    </source>
</evidence>
<dbReference type="EMBL" id="JABBPN010000010">
    <property type="protein sequence ID" value="NMO96550.1"/>
    <property type="molecule type" value="Genomic_DNA"/>
</dbReference>
<dbReference type="GO" id="GO:0032259">
    <property type="term" value="P:methylation"/>
    <property type="evidence" value="ECO:0007669"/>
    <property type="project" value="UniProtKB-KW"/>
</dbReference>
<dbReference type="SUPFAM" id="SSF53335">
    <property type="entry name" value="S-adenosyl-L-methionine-dependent methyltransferases"/>
    <property type="match status" value="1"/>
</dbReference>
<dbReference type="AlphaFoldDB" id="A0A848M8N2"/>
<dbReference type="CDD" id="cd02440">
    <property type="entry name" value="AdoMet_MTases"/>
    <property type="match status" value="1"/>
</dbReference>
<comment type="caution">
    <text evidence="1">The sequence shown here is derived from an EMBL/GenBank/DDBJ whole genome shotgun (WGS) entry which is preliminary data.</text>
</comment>
<protein>
    <submittedName>
        <fullName evidence="1">Methyltransferase domain-containing protein</fullName>
    </submittedName>
</protein>
<keyword evidence="1" id="KW-0489">Methyltransferase</keyword>
<dbReference type="Proteomes" id="UP000565468">
    <property type="component" value="Unassembled WGS sequence"/>
</dbReference>
<evidence type="ECO:0000313" key="2">
    <source>
        <dbReference type="Proteomes" id="UP000565468"/>
    </source>
</evidence>
<keyword evidence="2" id="KW-1185">Reference proteome</keyword>
<proteinExistence type="predicted"/>